<sequence>MMLELSAGENPLPDFEEAFKVNKIDEFNYIGAHPLRLPVSAGRGVYGGHMIAQSLLVAIESTKNDQTGEYFIPDSYHSFFINAGNYRTPMEYKVNKLYDSDSIAKRYIEVVQRGKNRLTCLVTLRKAGTKTLHSNSNPLSKLDISVKPPTLRHKYPDPDKLYQVQHTDFVRNAFGPELLDYKLCPEENNIPASETWLTLFTGLKNIPEKGNNQYETITEELPDAIGNLHTSEKKILKPKYSRSMKNPIYNYVGLADISDSAIITLMARVLHIPWTPSLERDQREYNAETDATFVIRSTLNAAHIFHYNAMSLDHHIYFHNDDYVPTDGSKFDVCKDWLSLTYQLKRLSNNRLLMRGFVFNENDKCIATIIQEGLTIMFDSVGSTADKSRL</sequence>
<evidence type="ECO:0000259" key="2">
    <source>
        <dbReference type="Pfam" id="PF20789"/>
    </source>
</evidence>
<evidence type="ECO:0000313" key="4">
    <source>
        <dbReference type="Proteomes" id="UP001152885"/>
    </source>
</evidence>
<dbReference type="Pfam" id="PF20789">
    <property type="entry name" value="4HBT_3C"/>
    <property type="match status" value="1"/>
</dbReference>
<dbReference type="GO" id="GO:0006637">
    <property type="term" value="P:acyl-CoA metabolic process"/>
    <property type="evidence" value="ECO:0007669"/>
    <property type="project" value="InterPro"/>
</dbReference>
<dbReference type="SUPFAM" id="SSF54637">
    <property type="entry name" value="Thioesterase/thiol ester dehydrase-isomerase"/>
    <property type="match status" value="2"/>
</dbReference>
<dbReference type="GO" id="GO:0005782">
    <property type="term" value="C:peroxisomal matrix"/>
    <property type="evidence" value="ECO:0007669"/>
    <property type="project" value="UniProtKB-SubCell"/>
</dbReference>
<dbReference type="PANTHER" id="PTHR11066">
    <property type="entry name" value="ACYL-COA THIOESTERASE"/>
    <property type="match status" value="1"/>
</dbReference>
<dbReference type="Gene3D" id="2.40.160.210">
    <property type="entry name" value="Acyl-CoA thioesterase, double hotdog domain"/>
    <property type="match status" value="1"/>
</dbReference>
<dbReference type="GO" id="GO:0009062">
    <property type="term" value="P:fatty acid catabolic process"/>
    <property type="evidence" value="ECO:0007669"/>
    <property type="project" value="TreeGrafter"/>
</dbReference>
<comment type="caution">
    <text evidence="3">The sequence shown here is derived from an EMBL/GenBank/DDBJ whole genome shotgun (WGS) entry which is preliminary data.</text>
</comment>
<name>A0A9W4TS99_9ASCO</name>
<dbReference type="Proteomes" id="UP001152885">
    <property type="component" value="Unassembled WGS sequence"/>
</dbReference>
<proteinExistence type="inferred from homology"/>
<dbReference type="InterPro" id="IPR029069">
    <property type="entry name" value="HotDog_dom_sf"/>
</dbReference>
<comment type="similarity">
    <text evidence="1">Belongs to the C/M/P thioester hydrolase family.</text>
</comment>
<evidence type="ECO:0000313" key="3">
    <source>
        <dbReference type="EMBL" id="CAI5756478.1"/>
    </source>
</evidence>
<dbReference type="OrthoDB" id="68328at2759"/>
<dbReference type="PANTHER" id="PTHR11066:SF34">
    <property type="entry name" value="ACYL-COENZYME A THIOESTERASE 8"/>
    <property type="match status" value="1"/>
</dbReference>
<reference evidence="3" key="1">
    <citation type="submission" date="2022-12" db="EMBL/GenBank/DDBJ databases">
        <authorList>
            <person name="Brejova B."/>
        </authorList>
    </citation>
    <scope>NUCLEOTIDE SEQUENCE</scope>
</reference>
<keyword evidence="4" id="KW-1185">Reference proteome</keyword>
<evidence type="ECO:0000256" key="1">
    <source>
        <dbReference type="ARBA" id="ARBA00006538"/>
    </source>
</evidence>
<organism evidence="3 4">
    <name type="scientific">Candida verbasci</name>
    <dbReference type="NCBI Taxonomy" id="1227364"/>
    <lineage>
        <taxon>Eukaryota</taxon>
        <taxon>Fungi</taxon>
        <taxon>Dikarya</taxon>
        <taxon>Ascomycota</taxon>
        <taxon>Saccharomycotina</taxon>
        <taxon>Pichiomycetes</taxon>
        <taxon>Debaryomycetaceae</taxon>
        <taxon>Candida/Lodderomyces clade</taxon>
        <taxon>Candida</taxon>
    </lineage>
</organism>
<protein>
    <recommendedName>
        <fullName evidence="2">Acyl-CoA thioesterase-like C-terminal domain-containing protein</fullName>
    </recommendedName>
</protein>
<dbReference type="InterPro" id="IPR049450">
    <property type="entry name" value="ACOT8-like_C"/>
</dbReference>
<dbReference type="EMBL" id="CANTUO010000001">
    <property type="protein sequence ID" value="CAI5756478.1"/>
    <property type="molecule type" value="Genomic_DNA"/>
</dbReference>
<dbReference type="InterPro" id="IPR042171">
    <property type="entry name" value="Acyl-CoA_hotdog"/>
</dbReference>
<dbReference type="InterPro" id="IPR003703">
    <property type="entry name" value="Acyl_CoA_thio"/>
</dbReference>
<accession>A0A9W4TS99</accession>
<dbReference type="CDD" id="cd03444">
    <property type="entry name" value="Thioesterase_II_repeat1"/>
    <property type="match status" value="1"/>
</dbReference>
<gene>
    <name evidence="3" type="ORF">CANVERA_P0994</name>
</gene>
<dbReference type="AlphaFoldDB" id="A0A9W4TS99"/>
<dbReference type="CDD" id="cd03445">
    <property type="entry name" value="Thioesterase_II_repeat2"/>
    <property type="match status" value="1"/>
</dbReference>
<dbReference type="GO" id="GO:0047617">
    <property type="term" value="F:fatty acyl-CoA hydrolase activity"/>
    <property type="evidence" value="ECO:0007669"/>
    <property type="project" value="InterPro"/>
</dbReference>
<feature type="domain" description="Acyl-CoA thioesterase-like C-terminal" evidence="2">
    <location>
        <begin position="251"/>
        <end position="374"/>
    </location>
</feature>